<reference evidence="5 6" key="1">
    <citation type="submission" date="2024-03" db="EMBL/GenBank/DDBJ databases">
        <title>Novel species of the genus Variovorax.</title>
        <authorList>
            <person name="Liu Q."/>
            <person name="Xin Y.-H."/>
        </authorList>
    </citation>
    <scope>NUCLEOTIDE SEQUENCE [LARGE SCALE GENOMIC DNA]</scope>
    <source>
        <strain evidence="5 6">KACC 18899</strain>
    </source>
</reference>
<evidence type="ECO:0000313" key="5">
    <source>
        <dbReference type="EMBL" id="MEJ8812379.1"/>
    </source>
</evidence>
<dbReference type="InterPro" id="IPR051407">
    <property type="entry name" value="Bact_OM_lipoprot/Surf_antigen"/>
</dbReference>
<dbReference type="Proteomes" id="UP001365846">
    <property type="component" value="Unassembled WGS sequence"/>
</dbReference>
<dbReference type="PANTHER" id="PTHR35603:SF2">
    <property type="entry name" value="OUTER MEMBRANE LIPOPROTEIN"/>
    <property type="match status" value="1"/>
</dbReference>
<evidence type="ECO:0000256" key="1">
    <source>
        <dbReference type="ARBA" id="ARBA00004370"/>
    </source>
</evidence>
<dbReference type="PANTHER" id="PTHR35603">
    <property type="match status" value="1"/>
</dbReference>
<dbReference type="InterPro" id="IPR008816">
    <property type="entry name" value="Gly_zipper_2TM_dom"/>
</dbReference>
<evidence type="ECO:0000313" key="6">
    <source>
        <dbReference type="Proteomes" id="UP001365846"/>
    </source>
</evidence>
<keyword evidence="6" id="KW-1185">Reference proteome</keyword>
<keyword evidence="2" id="KW-0472">Membrane</keyword>
<proteinExistence type="predicted"/>
<evidence type="ECO:0000256" key="3">
    <source>
        <dbReference type="SAM" id="SignalP"/>
    </source>
</evidence>
<feature type="signal peptide" evidence="3">
    <location>
        <begin position="1"/>
        <end position="24"/>
    </location>
</feature>
<accession>A0ABU8VFE8</accession>
<dbReference type="EMBL" id="JBBKZU010000006">
    <property type="protein sequence ID" value="MEJ8812379.1"/>
    <property type="molecule type" value="Genomic_DNA"/>
</dbReference>
<sequence length="164" mass="16797">MKISIRPLAIAASVVALSALTACVAPQPVYETARYPYQPPPPQMAPGAYMEYGRVANIEVIQSQSSGAPTSGAGAIAGGAVGGVLGNQIGHGNGRAAATALGLVGGALLGNSIEANNKAPRTYQTYRVSIQTDNGGYRAFDVPSPGDLRIGDRVVINNGQISRY</sequence>
<organism evidence="5 6">
    <name type="scientific">Variovorax ureilyticus</name>
    <dbReference type="NCBI Taxonomy" id="1836198"/>
    <lineage>
        <taxon>Bacteria</taxon>
        <taxon>Pseudomonadati</taxon>
        <taxon>Pseudomonadota</taxon>
        <taxon>Betaproteobacteria</taxon>
        <taxon>Burkholderiales</taxon>
        <taxon>Comamonadaceae</taxon>
        <taxon>Variovorax</taxon>
    </lineage>
</organism>
<evidence type="ECO:0000259" key="4">
    <source>
        <dbReference type="Pfam" id="PF05433"/>
    </source>
</evidence>
<gene>
    <name evidence="5" type="ORF">WKW77_14940</name>
</gene>
<name>A0ABU8VFE8_9BURK</name>
<feature type="chain" id="PRO_5046906664" evidence="3">
    <location>
        <begin position="25"/>
        <end position="164"/>
    </location>
</feature>
<dbReference type="Pfam" id="PF05433">
    <property type="entry name" value="Rick_17kDa_Anti"/>
    <property type="match status" value="1"/>
</dbReference>
<comment type="caution">
    <text evidence="5">The sequence shown here is derived from an EMBL/GenBank/DDBJ whole genome shotgun (WGS) entry which is preliminary data.</text>
</comment>
<evidence type="ECO:0000256" key="2">
    <source>
        <dbReference type="ARBA" id="ARBA00023136"/>
    </source>
</evidence>
<dbReference type="PROSITE" id="PS51257">
    <property type="entry name" value="PROKAR_LIPOPROTEIN"/>
    <property type="match status" value="1"/>
</dbReference>
<keyword evidence="3" id="KW-0732">Signal</keyword>
<feature type="domain" description="Glycine zipper 2TM" evidence="4">
    <location>
        <begin position="73"/>
        <end position="114"/>
    </location>
</feature>
<protein>
    <submittedName>
        <fullName evidence="5">Glycine zipper 2TM domain-containing protein</fullName>
    </submittedName>
</protein>
<comment type="subcellular location">
    <subcellularLocation>
        <location evidence="1">Membrane</location>
    </subcellularLocation>
</comment>
<dbReference type="RefSeq" id="WP_340357645.1">
    <property type="nucleotide sequence ID" value="NZ_JBBKZU010000006.1"/>
</dbReference>